<comment type="caution">
    <text evidence="1">The sequence shown here is derived from an EMBL/GenBank/DDBJ whole genome shotgun (WGS) entry which is preliminary data.</text>
</comment>
<name>A0A511MBY3_9NOCA</name>
<evidence type="ECO:0000313" key="2">
    <source>
        <dbReference type="Proteomes" id="UP000321424"/>
    </source>
</evidence>
<proteinExistence type="predicted"/>
<reference evidence="1 2" key="1">
    <citation type="submission" date="2019-07" db="EMBL/GenBank/DDBJ databases">
        <title>Whole genome shotgun sequence of Nocardia ninae NBRC 108245.</title>
        <authorList>
            <person name="Hosoyama A."/>
            <person name="Uohara A."/>
            <person name="Ohji S."/>
            <person name="Ichikawa N."/>
        </authorList>
    </citation>
    <scope>NUCLEOTIDE SEQUENCE [LARGE SCALE GENOMIC DNA]</scope>
    <source>
        <strain evidence="1 2">NBRC 108245</strain>
    </source>
</reference>
<gene>
    <name evidence="1" type="ORF">NN4_26910</name>
</gene>
<dbReference type="EMBL" id="BJXA01000014">
    <property type="protein sequence ID" value="GEM38172.1"/>
    <property type="molecule type" value="Genomic_DNA"/>
</dbReference>
<sequence>MHLVAVSPDSSENVLPELVMVDADLAVRWLARNHKNRPIRAARVEQYFDDMVGGRWRFNGDTIKFGVDGQLLDGQHRLKALERTKGSGLVLPMLVVRGLPAESQITMDQGAKRTPGDQLALSGLSRRNTTLVAAALRVYIVWMEDGLFGDRVRTAVSATRVVEFADAYPEIVGSAEDLAAVALRIKCRPAVACALAVRLNEIDPAAASEFLIMLDSGAGLSTGSPILALRERLDNIRATKVRTSDRDVLGLGVTAWNLWRDNRSVSKLQRPKGGWTRENFPQPR</sequence>
<protein>
    <recommendedName>
        <fullName evidence="3">DGQHR domain-containing protein</fullName>
    </recommendedName>
</protein>
<evidence type="ECO:0008006" key="3">
    <source>
        <dbReference type="Google" id="ProtNLM"/>
    </source>
</evidence>
<organism evidence="1 2">
    <name type="scientific">Nocardia ninae NBRC 108245</name>
    <dbReference type="NCBI Taxonomy" id="1210091"/>
    <lineage>
        <taxon>Bacteria</taxon>
        <taxon>Bacillati</taxon>
        <taxon>Actinomycetota</taxon>
        <taxon>Actinomycetes</taxon>
        <taxon>Mycobacteriales</taxon>
        <taxon>Nocardiaceae</taxon>
        <taxon>Nocardia</taxon>
    </lineage>
</organism>
<keyword evidence="2" id="KW-1185">Reference proteome</keyword>
<evidence type="ECO:0000313" key="1">
    <source>
        <dbReference type="EMBL" id="GEM38172.1"/>
    </source>
</evidence>
<accession>A0A511MBY3</accession>
<dbReference type="AlphaFoldDB" id="A0A511MBY3"/>
<dbReference type="Proteomes" id="UP000321424">
    <property type="component" value="Unassembled WGS sequence"/>
</dbReference>